<reference evidence="1" key="1">
    <citation type="journal article" date="2015" name="Nature">
        <title>Complex archaea that bridge the gap between prokaryotes and eukaryotes.</title>
        <authorList>
            <person name="Spang A."/>
            <person name="Saw J.H."/>
            <person name="Jorgensen S.L."/>
            <person name="Zaremba-Niedzwiedzka K."/>
            <person name="Martijn J."/>
            <person name="Lind A.E."/>
            <person name="van Eijk R."/>
            <person name="Schleper C."/>
            <person name="Guy L."/>
            <person name="Ettema T.J."/>
        </authorList>
    </citation>
    <scope>NUCLEOTIDE SEQUENCE</scope>
</reference>
<comment type="caution">
    <text evidence="1">The sequence shown here is derived from an EMBL/GenBank/DDBJ whole genome shotgun (WGS) entry which is preliminary data.</text>
</comment>
<dbReference type="EMBL" id="LAZR01001744">
    <property type="protein sequence ID" value="KKN39761.1"/>
    <property type="molecule type" value="Genomic_DNA"/>
</dbReference>
<dbReference type="AlphaFoldDB" id="A0A0F9SRX2"/>
<protein>
    <submittedName>
        <fullName evidence="1">Uncharacterized protein</fullName>
    </submittedName>
</protein>
<evidence type="ECO:0000313" key="1">
    <source>
        <dbReference type="EMBL" id="KKN39761.1"/>
    </source>
</evidence>
<name>A0A0F9SRX2_9ZZZZ</name>
<sequence>MSTSEELKTSFIRKEVRDIKSKIDCYETIYSFGDIKCINLKRLILLKQSELSVLEHILEARKNGNDPEDKK</sequence>
<gene>
    <name evidence="1" type="ORF">LCGC14_0740010</name>
</gene>
<accession>A0A0F9SRX2</accession>
<organism evidence="1">
    <name type="scientific">marine sediment metagenome</name>
    <dbReference type="NCBI Taxonomy" id="412755"/>
    <lineage>
        <taxon>unclassified sequences</taxon>
        <taxon>metagenomes</taxon>
        <taxon>ecological metagenomes</taxon>
    </lineage>
</organism>
<proteinExistence type="predicted"/>